<proteinExistence type="predicted"/>
<dbReference type="EMBL" id="JACGWJ010000010">
    <property type="protein sequence ID" value="KAL0392804.1"/>
    <property type="molecule type" value="Genomic_DNA"/>
</dbReference>
<comment type="caution">
    <text evidence="2">The sequence shown here is derived from an EMBL/GenBank/DDBJ whole genome shotgun (WGS) entry which is preliminary data.</text>
</comment>
<sequence>MGKPVAATTSAPSAPAASVGMSKRKGKASSSQRWRANDVCMHCQGKGHRRGSSHNSFPTQVYF</sequence>
<protein>
    <submittedName>
        <fullName evidence="2">Uncharacterized protein</fullName>
    </submittedName>
</protein>
<feature type="non-terminal residue" evidence="2">
    <location>
        <position position="1"/>
    </location>
</feature>
<evidence type="ECO:0000256" key="1">
    <source>
        <dbReference type="SAM" id="MobiDB-lite"/>
    </source>
</evidence>
<dbReference type="AlphaFoldDB" id="A0AAW2SK35"/>
<reference evidence="2" key="1">
    <citation type="submission" date="2020-06" db="EMBL/GenBank/DDBJ databases">
        <authorList>
            <person name="Li T."/>
            <person name="Hu X."/>
            <person name="Zhang T."/>
            <person name="Song X."/>
            <person name="Zhang H."/>
            <person name="Dai N."/>
            <person name="Sheng W."/>
            <person name="Hou X."/>
            <person name="Wei L."/>
        </authorList>
    </citation>
    <scope>NUCLEOTIDE SEQUENCE</scope>
    <source>
        <strain evidence="2">G02</strain>
        <tissue evidence="2">Leaf</tissue>
    </source>
</reference>
<organism evidence="2">
    <name type="scientific">Sesamum radiatum</name>
    <name type="common">Black benniseed</name>
    <dbReference type="NCBI Taxonomy" id="300843"/>
    <lineage>
        <taxon>Eukaryota</taxon>
        <taxon>Viridiplantae</taxon>
        <taxon>Streptophyta</taxon>
        <taxon>Embryophyta</taxon>
        <taxon>Tracheophyta</taxon>
        <taxon>Spermatophyta</taxon>
        <taxon>Magnoliopsida</taxon>
        <taxon>eudicotyledons</taxon>
        <taxon>Gunneridae</taxon>
        <taxon>Pentapetalae</taxon>
        <taxon>asterids</taxon>
        <taxon>lamiids</taxon>
        <taxon>Lamiales</taxon>
        <taxon>Pedaliaceae</taxon>
        <taxon>Sesamum</taxon>
    </lineage>
</organism>
<name>A0AAW2SK35_SESRA</name>
<accession>A0AAW2SK35</accession>
<feature type="region of interest" description="Disordered" evidence="1">
    <location>
        <begin position="1"/>
        <end position="34"/>
    </location>
</feature>
<evidence type="ECO:0000313" key="2">
    <source>
        <dbReference type="EMBL" id="KAL0392804.1"/>
    </source>
</evidence>
<gene>
    <name evidence="2" type="ORF">Sradi_2503200</name>
</gene>
<feature type="compositionally biased region" description="Low complexity" evidence="1">
    <location>
        <begin position="1"/>
        <end position="19"/>
    </location>
</feature>
<reference evidence="2" key="2">
    <citation type="journal article" date="2024" name="Plant">
        <title>Genomic evolution and insights into agronomic trait innovations of Sesamum species.</title>
        <authorList>
            <person name="Miao H."/>
            <person name="Wang L."/>
            <person name="Qu L."/>
            <person name="Liu H."/>
            <person name="Sun Y."/>
            <person name="Le M."/>
            <person name="Wang Q."/>
            <person name="Wei S."/>
            <person name="Zheng Y."/>
            <person name="Lin W."/>
            <person name="Duan Y."/>
            <person name="Cao H."/>
            <person name="Xiong S."/>
            <person name="Wang X."/>
            <person name="Wei L."/>
            <person name="Li C."/>
            <person name="Ma Q."/>
            <person name="Ju M."/>
            <person name="Zhao R."/>
            <person name="Li G."/>
            <person name="Mu C."/>
            <person name="Tian Q."/>
            <person name="Mei H."/>
            <person name="Zhang T."/>
            <person name="Gao T."/>
            <person name="Zhang H."/>
        </authorList>
    </citation>
    <scope>NUCLEOTIDE SEQUENCE</scope>
    <source>
        <strain evidence="2">G02</strain>
    </source>
</reference>